<proteinExistence type="predicted"/>
<evidence type="ECO:0008006" key="2">
    <source>
        <dbReference type="Google" id="ProtNLM"/>
    </source>
</evidence>
<dbReference type="RefSeq" id="WP_369186934.1">
    <property type="nucleotide sequence ID" value="NZ_CP163431.1"/>
</dbReference>
<reference evidence="1" key="1">
    <citation type="submission" date="2024-07" db="EMBL/GenBank/DDBJ databases">
        <authorList>
            <person name="Yu S.T."/>
        </authorList>
    </citation>
    <scope>NUCLEOTIDE SEQUENCE</scope>
    <source>
        <strain evidence="1">R08</strain>
    </source>
</reference>
<sequence>MTAVLALIHLHAFPDGTSDFKLVGVFSTQRKAAEAQAATVELPGFRESPSSFWIVPVEVDATRSPLDTGPDQPLGDLHLLFQTLDHPERGELVKILGAFLSEDQAQAALSNHPGIPAGAELEVTPVDLDERTWTEGFVTVK</sequence>
<gene>
    <name evidence="1" type="ORF">AB5J58_07400</name>
</gene>
<dbReference type="AlphaFoldDB" id="A0AB39M162"/>
<evidence type="ECO:0000313" key="1">
    <source>
        <dbReference type="EMBL" id="XDQ00010.1"/>
    </source>
</evidence>
<protein>
    <recommendedName>
        <fullName evidence="2">YCII-related domain-containing protein</fullName>
    </recommendedName>
</protein>
<accession>A0AB39M162</accession>
<organism evidence="1">
    <name type="scientific">Streptomyces sp. R08</name>
    <dbReference type="NCBI Taxonomy" id="3238624"/>
    <lineage>
        <taxon>Bacteria</taxon>
        <taxon>Bacillati</taxon>
        <taxon>Actinomycetota</taxon>
        <taxon>Actinomycetes</taxon>
        <taxon>Kitasatosporales</taxon>
        <taxon>Streptomycetaceae</taxon>
        <taxon>Streptomyces</taxon>
    </lineage>
</organism>
<name>A0AB39M162_9ACTN</name>
<dbReference type="EMBL" id="CP163431">
    <property type="protein sequence ID" value="XDQ00010.1"/>
    <property type="molecule type" value="Genomic_DNA"/>
</dbReference>